<evidence type="ECO:0000313" key="3">
    <source>
        <dbReference type="Proteomes" id="UP000177798"/>
    </source>
</evidence>
<proteinExistence type="predicted"/>
<dbReference type="AlphaFoldDB" id="A0A1D9PUR5"/>
<dbReference type="OrthoDB" id="10493181at2759"/>
<protein>
    <submittedName>
        <fullName evidence="2">Uncharacterized protein</fullName>
    </submittedName>
</protein>
<sequence length="434" mass="47501">MGSDNESCPARFTRYETLHSSSKENNKSSRSSPGTLSSSVIQVAENAVRITESIADITQVACPRYATVGVAHQPQTHEVQLINGVSWNVRYQKAEDICANEMCRKMERLGTERLQQHYNVAVLPHEFRNAETSAHSIAVEFDVDQRADIGADVQEDKYENGGRGVLTEAESLESFLQQDLRSYVSLRDIQGISDNDFYIDTIYSHYVVQGTFGRPKKLETDAVEQLNNDSITSSDSSSPSFSSFTASPHIARTPTQRRSSSSHPPPPKLLHFSPSTVQGNSSPRSSFSIQPTPEPASPAPQSSNQDCLLPLQTPVTRESLPPSDSISISAVRPPTKPGNSSGRSTLLAGPQDRSFQYKCNHCPKNFPRACDLNTQTLTAGHISVANHLARKASPIPKIYAVTPKTNTRIMQSLNVPIQAAQRRSPASITGIDIL</sequence>
<feature type="region of interest" description="Disordered" evidence="1">
    <location>
        <begin position="229"/>
        <end position="348"/>
    </location>
</feature>
<feature type="compositionally biased region" description="Low complexity" evidence="1">
    <location>
        <begin position="28"/>
        <end position="37"/>
    </location>
</feature>
<feature type="compositionally biased region" description="Polar residues" evidence="1">
    <location>
        <begin position="276"/>
        <end position="291"/>
    </location>
</feature>
<evidence type="ECO:0000313" key="2">
    <source>
        <dbReference type="EMBL" id="APA06406.1"/>
    </source>
</evidence>
<name>A0A1D9PUR5_SCLS1</name>
<evidence type="ECO:0000256" key="1">
    <source>
        <dbReference type="SAM" id="MobiDB-lite"/>
    </source>
</evidence>
<feature type="region of interest" description="Disordered" evidence="1">
    <location>
        <begin position="17"/>
        <end position="37"/>
    </location>
</feature>
<gene>
    <name evidence="2" type="ORF">sscle_02g011760</name>
</gene>
<dbReference type="VEuPathDB" id="FungiDB:sscle_02g011760"/>
<feature type="compositionally biased region" description="Low complexity" evidence="1">
    <location>
        <begin position="229"/>
        <end position="248"/>
    </location>
</feature>
<reference evidence="3" key="1">
    <citation type="journal article" date="2017" name="Genome Biol. Evol.">
        <title>The complete genome sequence of the phytopathogenic fungus Sclerotinia sclerotiorum reveals insights into the genome architecture of broad host range pathogens.</title>
        <authorList>
            <person name="Derbyshire M."/>
            <person name="Denton-Giles M."/>
            <person name="Hegedus D."/>
            <person name="Seifbarghy S."/>
            <person name="Rollins J."/>
            <person name="van Kan J."/>
            <person name="Seidl M.F."/>
            <person name="Faino L."/>
            <person name="Mbengue M."/>
            <person name="Navaud O."/>
            <person name="Raffaele S."/>
            <person name="Hammond-Kosack K."/>
            <person name="Heard S."/>
            <person name="Oliver R."/>
        </authorList>
    </citation>
    <scope>NUCLEOTIDE SEQUENCE [LARGE SCALE GENOMIC DNA]</scope>
    <source>
        <strain evidence="3">ATCC 18683 / 1980 / Ss-1</strain>
    </source>
</reference>
<dbReference type="EMBL" id="CP017815">
    <property type="protein sequence ID" value="APA06406.1"/>
    <property type="molecule type" value="Genomic_DNA"/>
</dbReference>
<organism evidence="2 3">
    <name type="scientific">Sclerotinia sclerotiorum (strain ATCC 18683 / 1980 / Ss-1)</name>
    <name type="common">White mold</name>
    <name type="synonym">Whetzelinia sclerotiorum</name>
    <dbReference type="NCBI Taxonomy" id="665079"/>
    <lineage>
        <taxon>Eukaryota</taxon>
        <taxon>Fungi</taxon>
        <taxon>Dikarya</taxon>
        <taxon>Ascomycota</taxon>
        <taxon>Pezizomycotina</taxon>
        <taxon>Leotiomycetes</taxon>
        <taxon>Helotiales</taxon>
        <taxon>Sclerotiniaceae</taxon>
        <taxon>Sclerotinia</taxon>
    </lineage>
</organism>
<accession>A0A1D9PUR5</accession>
<dbReference type="Proteomes" id="UP000177798">
    <property type="component" value="Chromosome 2"/>
</dbReference>
<feature type="compositionally biased region" description="Basic and acidic residues" evidence="1">
    <location>
        <begin position="17"/>
        <end position="27"/>
    </location>
</feature>